<dbReference type="AlphaFoldDB" id="A0A1I7LXG0"/>
<accession>A0A1I7LXG0</accession>
<keyword evidence="2" id="KW-1185">Reference proteome</keyword>
<sequence>MHVKSTIPALAAGLLMTQGAMAEKYRWDNVAMGSGGFVTGVVANTFRTQSTQPKTIYGDRIFTSIDAGRTWTDLMDRDMSVDANGLDWIHGSMIHWAGSIEFDPFDPKSAWVVSGNGMFKTRDIDAAKSVWKFDGLRSLAWL</sequence>
<name>A0A1I7LXG0_9BURK</name>
<protein>
    <submittedName>
        <fullName evidence="1">Uncharacterized protein</fullName>
    </submittedName>
</protein>
<organism evidence="1 2">
    <name type="scientific">Pseudoduganella namucuonensis</name>
    <dbReference type="NCBI Taxonomy" id="1035707"/>
    <lineage>
        <taxon>Bacteria</taxon>
        <taxon>Pseudomonadati</taxon>
        <taxon>Pseudomonadota</taxon>
        <taxon>Betaproteobacteria</taxon>
        <taxon>Burkholderiales</taxon>
        <taxon>Oxalobacteraceae</taxon>
        <taxon>Telluria group</taxon>
        <taxon>Pseudoduganella</taxon>
    </lineage>
</organism>
<dbReference type="OrthoDB" id="9757947at2"/>
<dbReference type="STRING" id="1035707.SAMN05216552_104162"/>
<dbReference type="EMBL" id="FPBO01000041">
    <property type="protein sequence ID" value="SFV14257.1"/>
    <property type="molecule type" value="Genomic_DNA"/>
</dbReference>
<dbReference type="SUPFAM" id="SSF110296">
    <property type="entry name" value="Oligoxyloglucan reducing end-specific cellobiohydrolase"/>
    <property type="match status" value="1"/>
</dbReference>
<evidence type="ECO:0000313" key="2">
    <source>
        <dbReference type="Proteomes" id="UP000199391"/>
    </source>
</evidence>
<dbReference type="InterPro" id="IPR052025">
    <property type="entry name" value="Xyloglucanase_GH74"/>
</dbReference>
<dbReference type="Proteomes" id="UP000199391">
    <property type="component" value="Unassembled WGS sequence"/>
</dbReference>
<dbReference type="PANTHER" id="PTHR43739">
    <property type="entry name" value="XYLOGLUCANASE (EUROFUNG)"/>
    <property type="match status" value="1"/>
</dbReference>
<evidence type="ECO:0000313" key="1">
    <source>
        <dbReference type="EMBL" id="SFV14257.1"/>
    </source>
</evidence>
<dbReference type="PANTHER" id="PTHR43739:SF5">
    <property type="entry name" value="EXO-ALPHA-SIALIDASE"/>
    <property type="match status" value="1"/>
</dbReference>
<dbReference type="RefSeq" id="WP_143133373.1">
    <property type="nucleotide sequence ID" value="NZ_FPBO01000041.1"/>
</dbReference>
<dbReference type="Gene3D" id="2.130.10.10">
    <property type="entry name" value="YVTN repeat-like/Quinoprotein amine dehydrogenase"/>
    <property type="match status" value="1"/>
</dbReference>
<reference evidence="2" key="1">
    <citation type="submission" date="2016-10" db="EMBL/GenBank/DDBJ databases">
        <authorList>
            <person name="Varghese N."/>
            <person name="Submissions S."/>
        </authorList>
    </citation>
    <scope>NUCLEOTIDE SEQUENCE [LARGE SCALE GENOMIC DNA]</scope>
    <source>
        <strain evidence="2">CGMCC 1.11014</strain>
    </source>
</reference>
<gene>
    <name evidence="1" type="ORF">SAMN05216552_104162</name>
</gene>
<proteinExistence type="predicted"/>
<dbReference type="GO" id="GO:0010411">
    <property type="term" value="P:xyloglucan metabolic process"/>
    <property type="evidence" value="ECO:0007669"/>
    <property type="project" value="TreeGrafter"/>
</dbReference>
<dbReference type="InterPro" id="IPR015943">
    <property type="entry name" value="WD40/YVTN_repeat-like_dom_sf"/>
</dbReference>